<accession>A0A561BKX8</accession>
<keyword evidence="5" id="KW-1185">Reference proteome</keyword>
<organism evidence="4 5">
    <name type="scientific">Kribbella amoyensis</name>
    <dbReference type="NCBI Taxonomy" id="996641"/>
    <lineage>
        <taxon>Bacteria</taxon>
        <taxon>Bacillati</taxon>
        <taxon>Actinomycetota</taxon>
        <taxon>Actinomycetes</taxon>
        <taxon>Propionibacteriales</taxon>
        <taxon>Kribbellaceae</taxon>
        <taxon>Kribbella</taxon>
    </lineage>
</organism>
<protein>
    <submittedName>
        <fullName evidence="4">Phospholipid/cholesterol/gamma-HCH transport system substrate-binding protein</fullName>
    </submittedName>
</protein>
<dbReference type="GO" id="GO:0005576">
    <property type="term" value="C:extracellular region"/>
    <property type="evidence" value="ECO:0007669"/>
    <property type="project" value="TreeGrafter"/>
</dbReference>
<feature type="domain" description="Mammalian cell entry C-terminal" evidence="3">
    <location>
        <begin position="114"/>
        <end position="289"/>
    </location>
</feature>
<evidence type="ECO:0000256" key="1">
    <source>
        <dbReference type="SAM" id="MobiDB-lite"/>
    </source>
</evidence>
<dbReference type="RefSeq" id="WP_145802715.1">
    <property type="nucleotide sequence ID" value="NZ_VIVK01000001.1"/>
</dbReference>
<dbReference type="PANTHER" id="PTHR33371:SF4">
    <property type="entry name" value="INTERMEMBRANE PHOSPHOLIPID TRANSPORT SYSTEM BINDING PROTEIN MLAD"/>
    <property type="match status" value="1"/>
</dbReference>
<dbReference type="AlphaFoldDB" id="A0A561BKX8"/>
<comment type="caution">
    <text evidence="4">The sequence shown here is derived from an EMBL/GenBank/DDBJ whole genome shotgun (WGS) entry which is preliminary data.</text>
</comment>
<dbReference type="InterPro" id="IPR052336">
    <property type="entry name" value="MlaD_Phospholipid_Transporter"/>
</dbReference>
<reference evidence="4 5" key="1">
    <citation type="submission" date="2019-06" db="EMBL/GenBank/DDBJ databases">
        <title>Sequencing the genomes of 1000 actinobacteria strains.</title>
        <authorList>
            <person name="Klenk H.-P."/>
        </authorList>
    </citation>
    <scope>NUCLEOTIDE SEQUENCE [LARGE SCALE GENOMIC DNA]</scope>
    <source>
        <strain evidence="4 5">DSM 24683</strain>
    </source>
</reference>
<dbReference type="NCBIfam" id="TIGR00996">
    <property type="entry name" value="Mtu_fam_mce"/>
    <property type="match status" value="1"/>
</dbReference>
<evidence type="ECO:0000259" key="3">
    <source>
        <dbReference type="Pfam" id="PF11887"/>
    </source>
</evidence>
<evidence type="ECO:0000259" key="2">
    <source>
        <dbReference type="Pfam" id="PF02470"/>
    </source>
</evidence>
<feature type="domain" description="Mce/MlaD" evidence="2">
    <location>
        <begin position="34"/>
        <end position="106"/>
    </location>
</feature>
<proteinExistence type="predicted"/>
<dbReference type="OrthoDB" id="4516955at2"/>
<gene>
    <name evidence="4" type="ORF">FB561_0580</name>
</gene>
<dbReference type="Pfam" id="PF11887">
    <property type="entry name" value="Mce4_CUP1"/>
    <property type="match status" value="1"/>
</dbReference>
<dbReference type="Proteomes" id="UP000318380">
    <property type="component" value="Unassembled WGS sequence"/>
</dbReference>
<dbReference type="InterPro" id="IPR003399">
    <property type="entry name" value="Mce/MlaD"/>
</dbReference>
<dbReference type="Pfam" id="PF02470">
    <property type="entry name" value="MlaD"/>
    <property type="match status" value="1"/>
</dbReference>
<name>A0A561BKX8_9ACTN</name>
<dbReference type="EMBL" id="VIVK01000001">
    <property type="protein sequence ID" value="TWD79521.1"/>
    <property type="molecule type" value="Genomic_DNA"/>
</dbReference>
<feature type="compositionally biased region" description="Pro residues" evidence="1">
    <location>
        <begin position="373"/>
        <end position="384"/>
    </location>
</feature>
<dbReference type="InterPro" id="IPR024516">
    <property type="entry name" value="Mce_C"/>
</dbReference>
<evidence type="ECO:0000313" key="5">
    <source>
        <dbReference type="Proteomes" id="UP000318380"/>
    </source>
</evidence>
<feature type="region of interest" description="Disordered" evidence="1">
    <location>
        <begin position="359"/>
        <end position="399"/>
    </location>
</feature>
<evidence type="ECO:0000313" key="4">
    <source>
        <dbReference type="EMBL" id="TWD79521.1"/>
    </source>
</evidence>
<sequence length="399" mass="41751">MKLASVSRLIAVGVVLVVLAVSVVTLWPNPERVSATAYFPRAVSVYPGSDVRILGIKVGEIESVTPAGRAVRVKFWWEAKHKVPANAKAVIASPSIVADRYIQLTPAYAKGDVMADGAEIPLDRTAVPLELDQIYQSLNDLSVALGPKGANDQGALSRLLDVSAANLNGQGAKLNQTITDVSKLTQTLSGNSKSLFSTVRQLQTFVSALAANDQLVKQFNSNFAATSATLAGERKDLAAALNLLATALGEVATFVKDNRALVRTTVSGATDISQLLVKEKAALAEIIDTAPLGLGNLARVYNPQYGTLDQRINLAQLDDPADFICSLLLQANQPLSTCSALRPVLDALPKLPLLSQLTGSLTGSGGPAGTPWAPAPEPKLPSPDPVDDTLGGLVPGGAR</sequence>
<dbReference type="PANTHER" id="PTHR33371">
    <property type="entry name" value="INTERMEMBRANE PHOSPHOLIPID TRANSPORT SYSTEM BINDING PROTEIN MLAD-RELATED"/>
    <property type="match status" value="1"/>
</dbReference>
<dbReference type="InterPro" id="IPR005693">
    <property type="entry name" value="Mce"/>
</dbReference>